<dbReference type="SMART" id="SM00267">
    <property type="entry name" value="GGDEF"/>
    <property type="match status" value="1"/>
</dbReference>
<dbReference type="GO" id="GO:0052621">
    <property type="term" value="F:diguanylate cyclase activity"/>
    <property type="evidence" value="ECO:0007669"/>
    <property type="project" value="TreeGrafter"/>
</dbReference>
<evidence type="ECO:0000313" key="3">
    <source>
        <dbReference type="EMBL" id="TGE37134.1"/>
    </source>
</evidence>
<feature type="domain" description="GGDEF" evidence="2">
    <location>
        <begin position="250"/>
        <end position="379"/>
    </location>
</feature>
<dbReference type="PANTHER" id="PTHR45138:SF9">
    <property type="entry name" value="DIGUANYLATE CYCLASE DGCM-RELATED"/>
    <property type="match status" value="1"/>
</dbReference>
<feature type="transmembrane region" description="Helical" evidence="1">
    <location>
        <begin position="174"/>
        <end position="194"/>
    </location>
</feature>
<reference evidence="3 4" key="1">
    <citation type="submission" date="2019-03" db="EMBL/GenBank/DDBJ databases">
        <title>Draft Genome Sequence of Desulfosporosinus fructosivorans Strain 63.6F, Isolated from Marine Sediment in the Baltic Sea.</title>
        <authorList>
            <person name="Hausmann B."/>
            <person name="Vandieken V."/>
            <person name="Pjevac P."/>
            <person name="Schreck K."/>
            <person name="Herbold C.W."/>
            <person name="Loy A."/>
        </authorList>
    </citation>
    <scope>NUCLEOTIDE SEQUENCE [LARGE SCALE GENOMIC DNA]</scope>
    <source>
        <strain evidence="3 4">63.6F</strain>
    </source>
</reference>
<protein>
    <submittedName>
        <fullName evidence="3">GGDEF domain-containing protein</fullName>
    </submittedName>
</protein>
<evidence type="ECO:0000259" key="2">
    <source>
        <dbReference type="PROSITE" id="PS50887"/>
    </source>
</evidence>
<dbReference type="GO" id="GO:1902201">
    <property type="term" value="P:negative regulation of bacterial-type flagellum-dependent cell motility"/>
    <property type="evidence" value="ECO:0007669"/>
    <property type="project" value="TreeGrafter"/>
</dbReference>
<proteinExistence type="predicted"/>
<sequence>MVTLKTMDSSLISFIILIFIYANVYNRSEKIFMHNKLFIYMIQANMVLIIVDILAWVFNGLPGTLNLISNAGFNLLLYILVPVAPSLWVIYAHFHIFRDEKRIKKVTRVLMVFIAVNAVIAVMSLSTGWFFSVDAQNIYHRGEYFWVHVGYCYLLLVYSFFYVLINRRLIEKRYYYSLLLYFIPQTIGSSIQMLFYGVTYNWTGMMLSLLIIYFNIQHRGLNTDYLTGVYNRRQMDGYINGKIRNSSDGKSFSAILIDLNDFKSINDKFGHETGDEALKDAVSILRKSLRLNDFIARFGGDEFVVIMDINNREMLEQAVKRITNNIEEFNKSSLKPYKISFSMGFDIYDYNSQLKLDDFFNHIDILMYNNKKSRDSLLT</sequence>
<dbReference type="CDD" id="cd01949">
    <property type="entry name" value="GGDEF"/>
    <property type="match status" value="1"/>
</dbReference>
<dbReference type="InterPro" id="IPR000160">
    <property type="entry name" value="GGDEF_dom"/>
</dbReference>
<feature type="transmembrane region" description="Helical" evidence="1">
    <location>
        <begin position="77"/>
        <end position="97"/>
    </location>
</feature>
<dbReference type="InterPro" id="IPR043128">
    <property type="entry name" value="Rev_trsase/Diguanyl_cyclase"/>
</dbReference>
<dbReference type="PANTHER" id="PTHR45138">
    <property type="entry name" value="REGULATORY COMPONENTS OF SENSORY TRANSDUCTION SYSTEM"/>
    <property type="match status" value="1"/>
</dbReference>
<keyword evidence="4" id="KW-1185">Reference proteome</keyword>
<dbReference type="AlphaFoldDB" id="A0A4Z0R3H4"/>
<dbReference type="InterPro" id="IPR029787">
    <property type="entry name" value="Nucleotide_cyclase"/>
</dbReference>
<dbReference type="GO" id="GO:0043709">
    <property type="term" value="P:cell adhesion involved in single-species biofilm formation"/>
    <property type="evidence" value="ECO:0007669"/>
    <property type="project" value="TreeGrafter"/>
</dbReference>
<accession>A0A4Z0R3H4</accession>
<feature type="transmembrane region" description="Helical" evidence="1">
    <location>
        <begin position="6"/>
        <end position="25"/>
    </location>
</feature>
<dbReference type="RefSeq" id="WP_135548013.1">
    <property type="nucleotide sequence ID" value="NZ_SPQQ01000005.1"/>
</dbReference>
<keyword evidence="1" id="KW-1133">Transmembrane helix</keyword>
<dbReference type="Gene3D" id="3.30.70.270">
    <property type="match status" value="1"/>
</dbReference>
<dbReference type="EMBL" id="SPQQ01000005">
    <property type="protein sequence ID" value="TGE37134.1"/>
    <property type="molecule type" value="Genomic_DNA"/>
</dbReference>
<comment type="caution">
    <text evidence="3">The sequence shown here is derived from an EMBL/GenBank/DDBJ whole genome shotgun (WGS) entry which is preliminary data.</text>
</comment>
<dbReference type="Pfam" id="PF00990">
    <property type="entry name" value="GGDEF"/>
    <property type="match status" value="1"/>
</dbReference>
<gene>
    <name evidence="3" type="ORF">E4K67_14680</name>
</gene>
<evidence type="ECO:0000313" key="4">
    <source>
        <dbReference type="Proteomes" id="UP000298460"/>
    </source>
</evidence>
<dbReference type="PROSITE" id="PS50887">
    <property type="entry name" value="GGDEF"/>
    <property type="match status" value="1"/>
</dbReference>
<feature type="transmembrane region" description="Helical" evidence="1">
    <location>
        <begin position="144"/>
        <end position="165"/>
    </location>
</feature>
<feature type="transmembrane region" description="Helical" evidence="1">
    <location>
        <begin position="37"/>
        <end position="57"/>
    </location>
</feature>
<keyword evidence="1" id="KW-0472">Membrane</keyword>
<dbReference type="SUPFAM" id="SSF55073">
    <property type="entry name" value="Nucleotide cyclase"/>
    <property type="match status" value="1"/>
</dbReference>
<evidence type="ECO:0000256" key="1">
    <source>
        <dbReference type="SAM" id="Phobius"/>
    </source>
</evidence>
<dbReference type="InterPro" id="IPR050469">
    <property type="entry name" value="Diguanylate_Cyclase"/>
</dbReference>
<feature type="transmembrane region" description="Helical" evidence="1">
    <location>
        <begin position="109"/>
        <end position="132"/>
    </location>
</feature>
<keyword evidence="1" id="KW-0812">Transmembrane</keyword>
<dbReference type="NCBIfam" id="TIGR00254">
    <property type="entry name" value="GGDEF"/>
    <property type="match status" value="1"/>
</dbReference>
<dbReference type="Proteomes" id="UP000298460">
    <property type="component" value="Unassembled WGS sequence"/>
</dbReference>
<organism evidence="3 4">
    <name type="scientific">Desulfosporosinus fructosivorans</name>
    <dbReference type="NCBI Taxonomy" id="2018669"/>
    <lineage>
        <taxon>Bacteria</taxon>
        <taxon>Bacillati</taxon>
        <taxon>Bacillota</taxon>
        <taxon>Clostridia</taxon>
        <taxon>Eubacteriales</taxon>
        <taxon>Desulfitobacteriaceae</taxon>
        <taxon>Desulfosporosinus</taxon>
    </lineage>
</organism>
<dbReference type="GO" id="GO:0005886">
    <property type="term" value="C:plasma membrane"/>
    <property type="evidence" value="ECO:0007669"/>
    <property type="project" value="TreeGrafter"/>
</dbReference>
<name>A0A4Z0R3H4_9FIRM</name>